<keyword evidence="8" id="KW-1185">Reference proteome</keyword>
<sequence>MGRYYPIIVFCASIFIIILAFFTTRIISGGINSKISNRNIKFIEKMPLGVDKSLILIELDNHFYLMYLSKNGAQLIDKLDSLKIKEQVSENISFKDILSNFKKFKDK</sequence>
<dbReference type="Proteomes" id="UP000190285">
    <property type="component" value="Unassembled WGS sequence"/>
</dbReference>
<dbReference type="GO" id="GO:0044781">
    <property type="term" value="P:bacterial-type flagellum organization"/>
    <property type="evidence" value="ECO:0007669"/>
    <property type="project" value="InterPro"/>
</dbReference>
<dbReference type="EMBL" id="FUZT01000006">
    <property type="protein sequence ID" value="SKC74336.1"/>
    <property type="molecule type" value="Genomic_DNA"/>
</dbReference>
<dbReference type="RefSeq" id="WP_079492448.1">
    <property type="nucleotide sequence ID" value="NZ_FUZT01000006.1"/>
</dbReference>
<evidence type="ECO:0000313" key="7">
    <source>
        <dbReference type="EMBL" id="SKC74336.1"/>
    </source>
</evidence>
<evidence type="ECO:0000313" key="8">
    <source>
        <dbReference type="Proteomes" id="UP000190285"/>
    </source>
</evidence>
<proteinExistence type="predicted"/>
<keyword evidence="4 6" id="KW-1133">Transmembrane helix</keyword>
<evidence type="ECO:0000256" key="6">
    <source>
        <dbReference type="SAM" id="Phobius"/>
    </source>
</evidence>
<evidence type="ECO:0000256" key="2">
    <source>
        <dbReference type="ARBA" id="ARBA00022475"/>
    </source>
</evidence>
<keyword evidence="2" id="KW-1003">Cell membrane</keyword>
<evidence type="ECO:0000256" key="1">
    <source>
        <dbReference type="ARBA" id="ARBA00004236"/>
    </source>
</evidence>
<keyword evidence="7" id="KW-0966">Cell projection</keyword>
<accession>A0A1T5LE69</accession>
<name>A0A1T5LE69_9FIRM</name>
<dbReference type="OrthoDB" id="1953181at2"/>
<evidence type="ECO:0000256" key="3">
    <source>
        <dbReference type="ARBA" id="ARBA00022692"/>
    </source>
</evidence>
<feature type="transmembrane region" description="Helical" evidence="6">
    <location>
        <begin position="6"/>
        <end position="28"/>
    </location>
</feature>
<reference evidence="7 8" key="1">
    <citation type="submission" date="2017-02" db="EMBL/GenBank/DDBJ databases">
        <authorList>
            <person name="Peterson S.W."/>
        </authorList>
    </citation>
    <scope>NUCLEOTIDE SEQUENCE [LARGE SCALE GENOMIC DNA]</scope>
    <source>
        <strain evidence="7 8">M1</strain>
    </source>
</reference>
<evidence type="ECO:0000256" key="5">
    <source>
        <dbReference type="ARBA" id="ARBA00023136"/>
    </source>
</evidence>
<keyword evidence="3 6" id="KW-0812">Transmembrane</keyword>
<keyword evidence="7" id="KW-0969">Cilium</keyword>
<dbReference type="GO" id="GO:0016020">
    <property type="term" value="C:membrane"/>
    <property type="evidence" value="ECO:0007669"/>
    <property type="project" value="InterPro"/>
</dbReference>
<organism evidence="7 8">
    <name type="scientific">Maledivibacter halophilus</name>
    <dbReference type="NCBI Taxonomy" id="36842"/>
    <lineage>
        <taxon>Bacteria</taxon>
        <taxon>Bacillati</taxon>
        <taxon>Bacillota</taxon>
        <taxon>Clostridia</taxon>
        <taxon>Peptostreptococcales</taxon>
        <taxon>Caminicellaceae</taxon>
        <taxon>Maledivibacter</taxon>
    </lineage>
</organism>
<dbReference type="InterPro" id="IPR022781">
    <property type="entry name" value="Flagellar_biosynth_FliO"/>
</dbReference>
<dbReference type="AlphaFoldDB" id="A0A1T5LE69"/>
<dbReference type="STRING" id="36842.SAMN02194393_02846"/>
<gene>
    <name evidence="7" type="ORF">SAMN02194393_02846</name>
</gene>
<evidence type="ECO:0000256" key="4">
    <source>
        <dbReference type="ARBA" id="ARBA00022989"/>
    </source>
</evidence>
<comment type="subcellular location">
    <subcellularLocation>
        <location evidence="1">Cell membrane</location>
    </subcellularLocation>
</comment>
<protein>
    <submittedName>
        <fullName evidence="7">Flagellar biogenesis protein</fullName>
    </submittedName>
</protein>
<dbReference type="Pfam" id="PF04347">
    <property type="entry name" value="FliO"/>
    <property type="match status" value="1"/>
</dbReference>
<keyword evidence="5 6" id="KW-0472">Membrane</keyword>
<keyword evidence="7" id="KW-0282">Flagellum</keyword>